<evidence type="ECO:0000256" key="6">
    <source>
        <dbReference type="ARBA" id="ARBA00022763"/>
    </source>
</evidence>
<evidence type="ECO:0000256" key="15">
    <source>
        <dbReference type="ARBA" id="ARBA00041979"/>
    </source>
</evidence>
<dbReference type="GO" id="GO:0046872">
    <property type="term" value="F:metal ion binding"/>
    <property type="evidence" value="ECO:0007669"/>
    <property type="project" value="UniProtKB-KW"/>
</dbReference>
<dbReference type="GO" id="GO:0035539">
    <property type="term" value="F:8-oxo-7,8-dihydrodeoxyguanosine triphosphate pyrophosphatase activity"/>
    <property type="evidence" value="ECO:0007669"/>
    <property type="project" value="UniProtKB-EC"/>
</dbReference>
<evidence type="ECO:0000256" key="11">
    <source>
        <dbReference type="ARBA" id="ARBA00036904"/>
    </source>
</evidence>
<dbReference type="InterPro" id="IPR020476">
    <property type="entry name" value="Nudix_hydrolase"/>
</dbReference>
<comment type="catalytic activity">
    <reaction evidence="11">
        <text>8-oxo-GTP + H2O = 8-oxo-GMP + diphosphate + H(+)</text>
        <dbReference type="Rhea" id="RHEA:67616"/>
        <dbReference type="ChEBI" id="CHEBI:15377"/>
        <dbReference type="ChEBI" id="CHEBI:15378"/>
        <dbReference type="ChEBI" id="CHEBI:33019"/>
        <dbReference type="ChEBI" id="CHEBI:143553"/>
        <dbReference type="ChEBI" id="CHEBI:145694"/>
    </reaction>
</comment>
<evidence type="ECO:0000256" key="17">
    <source>
        <dbReference type="RuleBase" id="RU003476"/>
    </source>
</evidence>
<dbReference type="PANTHER" id="PTHR47707:SF1">
    <property type="entry name" value="NUDIX HYDROLASE FAMILY PROTEIN"/>
    <property type="match status" value="1"/>
</dbReference>
<evidence type="ECO:0000256" key="16">
    <source>
        <dbReference type="ARBA" id="ARBA00042798"/>
    </source>
</evidence>
<comment type="catalytic activity">
    <reaction evidence="10">
        <text>8-oxo-dGTP + H2O = 8-oxo-dGMP + diphosphate + H(+)</text>
        <dbReference type="Rhea" id="RHEA:31575"/>
        <dbReference type="ChEBI" id="CHEBI:15377"/>
        <dbReference type="ChEBI" id="CHEBI:15378"/>
        <dbReference type="ChEBI" id="CHEBI:33019"/>
        <dbReference type="ChEBI" id="CHEBI:63224"/>
        <dbReference type="ChEBI" id="CHEBI:77896"/>
        <dbReference type="EC" id="3.6.1.55"/>
    </reaction>
</comment>
<dbReference type="PROSITE" id="PS51462">
    <property type="entry name" value="NUDIX"/>
    <property type="match status" value="1"/>
</dbReference>
<comment type="similarity">
    <text evidence="2 17">Belongs to the Nudix hydrolase family.</text>
</comment>
<keyword evidence="9" id="KW-0234">DNA repair</keyword>
<dbReference type="PANTHER" id="PTHR47707">
    <property type="entry name" value="8-OXO-DGTP DIPHOSPHATASE"/>
    <property type="match status" value="1"/>
</dbReference>
<dbReference type="EMBL" id="WTYP01000001">
    <property type="protein sequence ID" value="MXP46826.1"/>
    <property type="molecule type" value="Genomic_DNA"/>
</dbReference>
<evidence type="ECO:0000313" key="20">
    <source>
        <dbReference type="Proteomes" id="UP000471435"/>
    </source>
</evidence>
<keyword evidence="3" id="KW-0515">Mutator protein</keyword>
<sequence length="112" mass="12216">MHKRPEKKHHGGLWEFPGGKVETGECPADALVRELAEELGVTIKPEDCVANCFADSTQTDADFPIVILLYTIAEWGGVPAALEGGAIDWFMPDEIAKLQKPPLDIELAGQLF</sequence>
<accession>A0A6I4V1A0</accession>
<evidence type="ECO:0000256" key="13">
    <source>
        <dbReference type="ARBA" id="ARBA00040794"/>
    </source>
</evidence>
<dbReference type="GO" id="GO:0008413">
    <property type="term" value="F:8-oxo-7,8-dihydroguanosine triphosphate pyrophosphatase activity"/>
    <property type="evidence" value="ECO:0007669"/>
    <property type="project" value="TreeGrafter"/>
</dbReference>
<keyword evidence="8" id="KW-0460">Magnesium</keyword>
<proteinExistence type="inferred from homology"/>
<protein>
    <recommendedName>
        <fullName evidence="13">8-oxo-dGTP diphosphatase</fullName>
        <ecNumber evidence="12">3.6.1.55</ecNumber>
    </recommendedName>
    <alternativeName>
        <fullName evidence="16">7,8-dihydro-8-oxoguanine-triphosphatase</fullName>
    </alternativeName>
    <alternativeName>
        <fullName evidence="15">Mutator protein MutT</fullName>
    </alternativeName>
    <alternativeName>
        <fullName evidence="14">dGTP pyrophosphohydrolase</fullName>
    </alternativeName>
</protein>
<evidence type="ECO:0000256" key="2">
    <source>
        <dbReference type="ARBA" id="ARBA00005582"/>
    </source>
</evidence>
<reference evidence="19 20" key="1">
    <citation type="submission" date="2019-12" db="EMBL/GenBank/DDBJ databases">
        <title>Genomic-based taxomic classification of the family Erythrobacteraceae.</title>
        <authorList>
            <person name="Xu L."/>
        </authorList>
    </citation>
    <scope>NUCLEOTIDE SEQUENCE [LARGE SCALE GENOMIC DNA]</scope>
    <source>
        <strain evidence="19 20">SW-109</strain>
    </source>
</reference>
<evidence type="ECO:0000256" key="14">
    <source>
        <dbReference type="ARBA" id="ARBA00041592"/>
    </source>
</evidence>
<comment type="cofactor">
    <cofactor evidence="1">
        <name>Mg(2+)</name>
        <dbReference type="ChEBI" id="CHEBI:18420"/>
    </cofactor>
</comment>
<dbReference type="GO" id="GO:0006281">
    <property type="term" value="P:DNA repair"/>
    <property type="evidence" value="ECO:0007669"/>
    <property type="project" value="UniProtKB-KW"/>
</dbReference>
<evidence type="ECO:0000256" key="12">
    <source>
        <dbReference type="ARBA" id="ARBA00038905"/>
    </source>
</evidence>
<dbReference type="CDD" id="cd03425">
    <property type="entry name" value="NUDIX_MutT_NudA_like"/>
    <property type="match status" value="1"/>
</dbReference>
<dbReference type="AlphaFoldDB" id="A0A6I4V1A0"/>
<dbReference type="Proteomes" id="UP000471435">
    <property type="component" value="Unassembled WGS sequence"/>
</dbReference>
<keyword evidence="4" id="KW-0235">DNA replication</keyword>
<evidence type="ECO:0000256" key="8">
    <source>
        <dbReference type="ARBA" id="ARBA00022842"/>
    </source>
</evidence>
<dbReference type="PRINTS" id="PR00502">
    <property type="entry name" value="NUDIXFAMILY"/>
</dbReference>
<evidence type="ECO:0000256" key="1">
    <source>
        <dbReference type="ARBA" id="ARBA00001946"/>
    </source>
</evidence>
<dbReference type="GO" id="GO:0006260">
    <property type="term" value="P:DNA replication"/>
    <property type="evidence" value="ECO:0007669"/>
    <property type="project" value="UniProtKB-KW"/>
</dbReference>
<dbReference type="EC" id="3.6.1.55" evidence="12"/>
<keyword evidence="6" id="KW-0227">DNA damage</keyword>
<evidence type="ECO:0000256" key="5">
    <source>
        <dbReference type="ARBA" id="ARBA00022723"/>
    </source>
</evidence>
<dbReference type="InterPro" id="IPR020084">
    <property type="entry name" value="NUDIX_hydrolase_CS"/>
</dbReference>
<evidence type="ECO:0000256" key="10">
    <source>
        <dbReference type="ARBA" id="ARBA00035861"/>
    </source>
</evidence>
<evidence type="ECO:0000313" key="19">
    <source>
        <dbReference type="EMBL" id="MXP46826.1"/>
    </source>
</evidence>
<organism evidence="19 20">
    <name type="scientific">Pontixanthobacter luteolus</name>
    <dbReference type="NCBI Taxonomy" id="295089"/>
    <lineage>
        <taxon>Bacteria</taxon>
        <taxon>Pseudomonadati</taxon>
        <taxon>Pseudomonadota</taxon>
        <taxon>Alphaproteobacteria</taxon>
        <taxon>Sphingomonadales</taxon>
        <taxon>Erythrobacteraceae</taxon>
        <taxon>Pontixanthobacter</taxon>
    </lineage>
</organism>
<evidence type="ECO:0000256" key="3">
    <source>
        <dbReference type="ARBA" id="ARBA00022457"/>
    </source>
</evidence>
<dbReference type="OrthoDB" id="9810648at2"/>
<dbReference type="InterPro" id="IPR015797">
    <property type="entry name" value="NUDIX_hydrolase-like_dom_sf"/>
</dbReference>
<dbReference type="Gene3D" id="3.90.79.10">
    <property type="entry name" value="Nucleoside Triphosphate Pyrophosphohydrolase"/>
    <property type="match status" value="1"/>
</dbReference>
<dbReference type="SUPFAM" id="SSF55811">
    <property type="entry name" value="Nudix"/>
    <property type="match status" value="1"/>
</dbReference>
<evidence type="ECO:0000256" key="9">
    <source>
        <dbReference type="ARBA" id="ARBA00023204"/>
    </source>
</evidence>
<dbReference type="InterPro" id="IPR000086">
    <property type="entry name" value="NUDIX_hydrolase_dom"/>
</dbReference>
<gene>
    <name evidence="19" type="ORF">GRI43_05410</name>
</gene>
<dbReference type="GO" id="GO:0044716">
    <property type="term" value="F:8-oxo-GDP phosphatase activity"/>
    <property type="evidence" value="ECO:0007669"/>
    <property type="project" value="TreeGrafter"/>
</dbReference>
<evidence type="ECO:0000256" key="7">
    <source>
        <dbReference type="ARBA" id="ARBA00022801"/>
    </source>
</evidence>
<evidence type="ECO:0000256" key="4">
    <source>
        <dbReference type="ARBA" id="ARBA00022705"/>
    </source>
</evidence>
<keyword evidence="20" id="KW-1185">Reference proteome</keyword>
<evidence type="ECO:0000259" key="18">
    <source>
        <dbReference type="PROSITE" id="PS51462"/>
    </source>
</evidence>
<dbReference type="InterPro" id="IPR047127">
    <property type="entry name" value="MutT-like"/>
</dbReference>
<keyword evidence="5" id="KW-0479">Metal-binding</keyword>
<dbReference type="GO" id="GO:0044715">
    <property type="term" value="F:8-oxo-dGDP phosphatase activity"/>
    <property type="evidence" value="ECO:0007669"/>
    <property type="project" value="TreeGrafter"/>
</dbReference>
<dbReference type="PROSITE" id="PS00893">
    <property type="entry name" value="NUDIX_BOX"/>
    <property type="match status" value="1"/>
</dbReference>
<dbReference type="Pfam" id="PF00293">
    <property type="entry name" value="NUDIX"/>
    <property type="match status" value="1"/>
</dbReference>
<feature type="domain" description="Nudix hydrolase" evidence="18">
    <location>
        <begin position="1"/>
        <end position="112"/>
    </location>
</feature>
<comment type="caution">
    <text evidence="19">The sequence shown here is derived from an EMBL/GenBank/DDBJ whole genome shotgun (WGS) entry which is preliminary data.</text>
</comment>
<keyword evidence="7 17" id="KW-0378">Hydrolase</keyword>
<name>A0A6I4V1A0_9SPHN</name>